<sequence length="106" mass="11960">MKAVCAILIVLALATAASAESMLYAMCKNDIALQDREKKEGICGACFNEEFKRLCDELEKKQKDHFPGEFAIVRGLLSCGYAKCQLTEEYCERNKATFDRLSPQKR</sequence>
<evidence type="ECO:0000256" key="1">
    <source>
        <dbReference type="SAM" id="SignalP"/>
    </source>
</evidence>
<evidence type="ECO:0000313" key="2">
    <source>
        <dbReference type="Proteomes" id="UP000095284"/>
    </source>
</evidence>
<accession>A0A1I7RID3</accession>
<evidence type="ECO:0000313" key="3">
    <source>
        <dbReference type="WBParaSite" id="BXY_0046200.1"/>
    </source>
</evidence>
<protein>
    <submittedName>
        <fullName evidence="3">Saposin B-type domain-containing protein</fullName>
    </submittedName>
</protein>
<dbReference type="Proteomes" id="UP000095284">
    <property type="component" value="Unplaced"/>
</dbReference>
<feature type="chain" id="PRO_5009304240" evidence="1">
    <location>
        <begin position="20"/>
        <end position="106"/>
    </location>
</feature>
<dbReference type="AlphaFoldDB" id="A0A1I7RID3"/>
<proteinExistence type="predicted"/>
<keyword evidence="1" id="KW-0732">Signal</keyword>
<reference evidence="3" key="1">
    <citation type="submission" date="2016-11" db="UniProtKB">
        <authorList>
            <consortium name="WormBaseParasite"/>
        </authorList>
    </citation>
    <scope>IDENTIFICATION</scope>
</reference>
<dbReference type="WBParaSite" id="BXY_0046200.1">
    <property type="protein sequence ID" value="BXY_0046200.1"/>
    <property type="gene ID" value="BXY_0046200"/>
</dbReference>
<organism evidence="2 3">
    <name type="scientific">Bursaphelenchus xylophilus</name>
    <name type="common">Pinewood nematode worm</name>
    <name type="synonym">Aphelenchoides xylophilus</name>
    <dbReference type="NCBI Taxonomy" id="6326"/>
    <lineage>
        <taxon>Eukaryota</taxon>
        <taxon>Metazoa</taxon>
        <taxon>Ecdysozoa</taxon>
        <taxon>Nematoda</taxon>
        <taxon>Chromadorea</taxon>
        <taxon>Rhabditida</taxon>
        <taxon>Tylenchina</taxon>
        <taxon>Tylenchomorpha</taxon>
        <taxon>Aphelenchoidea</taxon>
        <taxon>Aphelenchoididae</taxon>
        <taxon>Bursaphelenchus</taxon>
    </lineage>
</organism>
<name>A0A1I7RID3_BURXY</name>
<feature type="signal peptide" evidence="1">
    <location>
        <begin position="1"/>
        <end position="19"/>
    </location>
</feature>